<dbReference type="GO" id="GO:0005634">
    <property type="term" value="C:nucleus"/>
    <property type="evidence" value="ECO:0007669"/>
    <property type="project" value="UniProtKB-SubCell"/>
</dbReference>
<feature type="compositionally biased region" description="Basic residues" evidence="3">
    <location>
        <begin position="49"/>
        <end position="71"/>
    </location>
</feature>
<feature type="compositionally biased region" description="Basic and acidic residues" evidence="3">
    <location>
        <begin position="173"/>
        <end position="191"/>
    </location>
</feature>
<comment type="similarity">
    <text evidence="1">Belongs to the IWS1 family.</text>
</comment>
<feature type="region of interest" description="Disordered" evidence="3">
    <location>
        <begin position="1"/>
        <end position="228"/>
    </location>
</feature>
<keyword evidence="6" id="KW-1185">Reference proteome</keyword>
<dbReference type="InterPro" id="IPR051037">
    <property type="entry name" value="RNAPII_TF_IWS1"/>
</dbReference>
<evidence type="ECO:0000259" key="4">
    <source>
        <dbReference type="PROSITE" id="PS51319"/>
    </source>
</evidence>
<feature type="compositionally biased region" description="Basic and acidic residues" evidence="3">
    <location>
        <begin position="123"/>
        <end position="142"/>
    </location>
</feature>
<accession>A0ABD3ND04</accession>
<feature type="region of interest" description="Disordered" evidence="3">
    <location>
        <begin position="424"/>
        <end position="489"/>
    </location>
</feature>
<feature type="region of interest" description="Disordered" evidence="3">
    <location>
        <begin position="561"/>
        <end position="586"/>
    </location>
</feature>
<dbReference type="Pfam" id="PF08711">
    <property type="entry name" value="Med26"/>
    <property type="match status" value="1"/>
</dbReference>
<gene>
    <name evidence="5" type="ORF">ACHAW5_005343</name>
</gene>
<feature type="compositionally biased region" description="Acidic residues" evidence="3">
    <location>
        <begin position="34"/>
        <end position="43"/>
    </location>
</feature>
<organism evidence="5 6">
    <name type="scientific">Stephanodiscus triporus</name>
    <dbReference type="NCBI Taxonomy" id="2934178"/>
    <lineage>
        <taxon>Eukaryota</taxon>
        <taxon>Sar</taxon>
        <taxon>Stramenopiles</taxon>
        <taxon>Ochrophyta</taxon>
        <taxon>Bacillariophyta</taxon>
        <taxon>Coscinodiscophyceae</taxon>
        <taxon>Thalassiosirophycidae</taxon>
        <taxon>Stephanodiscales</taxon>
        <taxon>Stephanodiscaceae</taxon>
        <taxon>Stephanodiscus</taxon>
    </lineage>
</organism>
<dbReference type="Proteomes" id="UP001530315">
    <property type="component" value="Unassembled WGS sequence"/>
</dbReference>
<feature type="compositionally biased region" description="Polar residues" evidence="3">
    <location>
        <begin position="146"/>
        <end position="155"/>
    </location>
</feature>
<reference evidence="5 6" key="1">
    <citation type="submission" date="2024-10" db="EMBL/GenBank/DDBJ databases">
        <title>Updated reference genomes for cyclostephanoid diatoms.</title>
        <authorList>
            <person name="Roberts W.R."/>
            <person name="Alverson A.J."/>
        </authorList>
    </citation>
    <scope>NUCLEOTIDE SEQUENCE [LARGE SCALE GENOMIC DNA]</scope>
    <source>
        <strain evidence="5 6">AJA276-08</strain>
    </source>
</reference>
<proteinExistence type="inferred from homology"/>
<dbReference type="PROSITE" id="PS51319">
    <property type="entry name" value="TFIIS_N"/>
    <property type="match status" value="1"/>
</dbReference>
<dbReference type="EMBL" id="JALLAZ020001502">
    <property type="protein sequence ID" value="KAL3773898.1"/>
    <property type="molecule type" value="Genomic_DNA"/>
</dbReference>
<feature type="compositionally biased region" description="Acidic residues" evidence="3">
    <location>
        <begin position="7"/>
        <end position="27"/>
    </location>
</feature>
<dbReference type="InterPro" id="IPR035441">
    <property type="entry name" value="TFIIS/LEDGF_dom_sf"/>
</dbReference>
<feature type="compositionally biased region" description="Low complexity" evidence="3">
    <location>
        <begin position="469"/>
        <end position="479"/>
    </location>
</feature>
<comment type="caution">
    <text evidence="5">The sequence shown here is derived from an EMBL/GenBank/DDBJ whole genome shotgun (WGS) entry which is preliminary data.</text>
</comment>
<evidence type="ECO:0000256" key="3">
    <source>
        <dbReference type="SAM" id="MobiDB-lite"/>
    </source>
</evidence>
<dbReference type="AlphaFoldDB" id="A0ABD3ND04"/>
<feature type="domain" description="TFIIS N-terminal" evidence="4">
    <location>
        <begin position="331"/>
        <end position="413"/>
    </location>
</feature>
<keyword evidence="2" id="KW-0539">Nucleus</keyword>
<dbReference type="PANTHER" id="PTHR46010:SF1">
    <property type="entry name" value="PROTEIN IWS1 HOMOLOG"/>
    <property type="match status" value="1"/>
</dbReference>
<feature type="compositionally biased region" description="Basic and acidic residues" evidence="3">
    <location>
        <begin position="443"/>
        <end position="455"/>
    </location>
</feature>
<sequence>MKKKEEEDVPDADADDDEDEEDDDDDAAGLFDSSSDDDDDDDGGGGKGSRGKKGKKKLGKKRKVGAAKKGRASFPSSGDGNETTAAKKDTRSMKERMEALARKRAEKGGEAGSGREPRKKRSKSDGNKKKDEGGRKEGDGYRSGDSYESANSATYVRTKEDDDFIDDDDDDDDAKKELYAEQHFDDERPDGYDSDEEEDRKKKRSSVGGKKSSSSGGGMAGLDKISLSDDEEGGVGGAVNATNALKAAVRGMQKTKKKAPGLAEVEEEGSAFLRRMTEAADADDKSIAAKRPALRKLAMLQEVTDMLVRKNPEGKDGPSMVRVLLDNDLLAVCKRWVQPLPDGTLGNITLRRRLMEVISTMTGEGVGITSSDLKRSGFGRVVMALYVHKSETPEMKKILKGMIEQWSRPIFQKSGNLRDLEEAQAARGGFSDPGSLVGIARARHLETRREEEERLRRRPASGSPYGERSPAAVASSSSSTGRGRTEDDLERIISRGGDAAARDIGNNRVRIPFSKGFQYSVRPESRRGNVSDSRNLVVGKKAAGGGGTVVDERRVELSKRMEAKSKKVNKATHRSANISIEGRAVK</sequence>
<dbReference type="Gene3D" id="1.20.930.10">
    <property type="entry name" value="Conserved domain common to transcription factors TFIIS, elongin A, CRSP70"/>
    <property type="match status" value="1"/>
</dbReference>
<name>A0ABD3ND04_9STRA</name>
<feature type="compositionally biased region" description="Basic and acidic residues" evidence="3">
    <location>
        <begin position="85"/>
        <end position="116"/>
    </location>
</feature>
<feature type="compositionally biased region" description="Acidic residues" evidence="3">
    <location>
        <begin position="161"/>
        <end position="172"/>
    </location>
</feature>
<comment type="subcellular location">
    <subcellularLocation>
        <location evidence="2">Nucleus</location>
    </subcellularLocation>
</comment>
<evidence type="ECO:0000256" key="2">
    <source>
        <dbReference type="PROSITE-ProRule" id="PRU00649"/>
    </source>
</evidence>
<evidence type="ECO:0000313" key="6">
    <source>
        <dbReference type="Proteomes" id="UP001530315"/>
    </source>
</evidence>
<dbReference type="PANTHER" id="PTHR46010">
    <property type="entry name" value="PROTEIN IWS1 HOMOLOG"/>
    <property type="match status" value="1"/>
</dbReference>
<dbReference type="InterPro" id="IPR017923">
    <property type="entry name" value="TFIIS_N"/>
</dbReference>
<evidence type="ECO:0000313" key="5">
    <source>
        <dbReference type="EMBL" id="KAL3773898.1"/>
    </source>
</evidence>
<feature type="compositionally biased region" description="Polar residues" evidence="3">
    <location>
        <begin position="74"/>
        <end position="84"/>
    </location>
</feature>
<evidence type="ECO:0000256" key="1">
    <source>
        <dbReference type="ARBA" id="ARBA00037992"/>
    </source>
</evidence>
<protein>
    <recommendedName>
        <fullName evidence="4">TFIIS N-terminal domain-containing protein</fullName>
    </recommendedName>
</protein>